<dbReference type="GO" id="GO:0005524">
    <property type="term" value="F:ATP binding"/>
    <property type="evidence" value="ECO:0007669"/>
    <property type="project" value="UniProtKB-KW"/>
</dbReference>
<feature type="non-terminal residue" evidence="6">
    <location>
        <position position="43"/>
    </location>
</feature>
<dbReference type="InterPro" id="IPR015273">
    <property type="entry name" value="Cys-tRNA-synt_Ia_DALR"/>
</dbReference>
<organism evidence="6 7">
    <name type="scientific">Microbacterium ginsengisoli</name>
    <dbReference type="NCBI Taxonomy" id="400772"/>
    <lineage>
        <taxon>Bacteria</taxon>
        <taxon>Bacillati</taxon>
        <taxon>Actinomycetota</taxon>
        <taxon>Actinomycetes</taxon>
        <taxon>Micrococcales</taxon>
        <taxon>Microbacteriaceae</taxon>
        <taxon>Microbacterium</taxon>
    </lineage>
</organism>
<evidence type="ECO:0000313" key="6">
    <source>
        <dbReference type="EMBL" id="HAN23644.1"/>
    </source>
</evidence>
<dbReference type="GO" id="GO:0004817">
    <property type="term" value="F:cysteine-tRNA ligase activity"/>
    <property type="evidence" value="ECO:0007669"/>
    <property type="project" value="InterPro"/>
</dbReference>
<dbReference type="InterPro" id="IPR009080">
    <property type="entry name" value="tRNAsynth_Ia_anticodon-bd"/>
</dbReference>
<proteinExistence type="predicted"/>
<accession>A0A3C1KB95</accession>
<keyword evidence="4" id="KW-0067">ATP-binding</keyword>
<dbReference type="GO" id="GO:0006423">
    <property type="term" value="P:cysteinyl-tRNA aminoacylation"/>
    <property type="evidence" value="ECO:0007669"/>
    <property type="project" value="InterPro"/>
</dbReference>
<dbReference type="AlphaFoldDB" id="A0A3C1KB95"/>
<name>A0A3C1KB95_9MICO</name>
<dbReference type="EMBL" id="DMNG01000062">
    <property type="protein sequence ID" value="HAN23644.1"/>
    <property type="molecule type" value="Genomic_DNA"/>
</dbReference>
<sequence length="43" mass="4248">PAAFGAALDDDLGVPQALAVLHETVRTGNAALDEGDRDAAATA</sequence>
<feature type="non-terminal residue" evidence="6">
    <location>
        <position position="1"/>
    </location>
</feature>
<evidence type="ECO:0000256" key="2">
    <source>
        <dbReference type="ARBA" id="ARBA00022598"/>
    </source>
</evidence>
<dbReference type="Proteomes" id="UP000257479">
    <property type="component" value="Unassembled WGS sequence"/>
</dbReference>
<dbReference type="Gene3D" id="1.20.120.640">
    <property type="entry name" value="Anticodon-binding domain of a subclass of class I aminoacyl-tRNA synthetases"/>
    <property type="match status" value="1"/>
</dbReference>
<dbReference type="GO" id="GO:0005737">
    <property type="term" value="C:cytoplasm"/>
    <property type="evidence" value="ECO:0007669"/>
    <property type="project" value="InterPro"/>
</dbReference>
<dbReference type="Pfam" id="PF09190">
    <property type="entry name" value="DALR_2"/>
    <property type="match status" value="1"/>
</dbReference>
<evidence type="ECO:0000256" key="4">
    <source>
        <dbReference type="ARBA" id="ARBA00022840"/>
    </source>
</evidence>
<feature type="domain" description="Cysteinyl-tRNA synthetase class Ia DALR" evidence="5">
    <location>
        <begin position="3"/>
        <end position="41"/>
    </location>
</feature>
<gene>
    <name evidence="6" type="ORF">DCP95_03625</name>
</gene>
<evidence type="ECO:0000256" key="3">
    <source>
        <dbReference type="ARBA" id="ARBA00022741"/>
    </source>
</evidence>
<keyword evidence="3" id="KW-0547">Nucleotide-binding</keyword>
<evidence type="ECO:0000313" key="7">
    <source>
        <dbReference type="Proteomes" id="UP000257479"/>
    </source>
</evidence>
<keyword evidence="2" id="KW-0436">Ligase</keyword>
<dbReference type="SUPFAM" id="SSF47323">
    <property type="entry name" value="Anticodon-binding domain of a subclass of class I aminoacyl-tRNA synthetases"/>
    <property type="match status" value="1"/>
</dbReference>
<reference evidence="6 7" key="1">
    <citation type="journal article" date="2018" name="Nat. Biotechnol.">
        <title>A standardized bacterial taxonomy based on genome phylogeny substantially revises the tree of life.</title>
        <authorList>
            <person name="Parks D.H."/>
            <person name="Chuvochina M."/>
            <person name="Waite D.W."/>
            <person name="Rinke C."/>
            <person name="Skarshewski A."/>
            <person name="Chaumeil P.A."/>
            <person name="Hugenholtz P."/>
        </authorList>
    </citation>
    <scope>NUCLEOTIDE SEQUENCE [LARGE SCALE GENOMIC DNA]</scope>
    <source>
        <strain evidence="6">UBA9152</strain>
    </source>
</reference>
<evidence type="ECO:0000256" key="1">
    <source>
        <dbReference type="ARBA" id="ARBA00014738"/>
    </source>
</evidence>
<evidence type="ECO:0000259" key="5">
    <source>
        <dbReference type="Pfam" id="PF09190"/>
    </source>
</evidence>
<protein>
    <recommendedName>
        <fullName evidence="1">Cysteine--tRNA ligase</fullName>
    </recommendedName>
</protein>
<comment type="caution">
    <text evidence="6">The sequence shown here is derived from an EMBL/GenBank/DDBJ whole genome shotgun (WGS) entry which is preliminary data.</text>
</comment>